<feature type="compositionally biased region" description="Low complexity" evidence="1">
    <location>
        <begin position="2021"/>
        <end position="2044"/>
    </location>
</feature>
<feature type="compositionally biased region" description="Low complexity" evidence="1">
    <location>
        <begin position="1956"/>
        <end position="1972"/>
    </location>
</feature>
<feature type="compositionally biased region" description="Low complexity" evidence="1">
    <location>
        <begin position="1015"/>
        <end position="1045"/>
    </location>
</feature>
<sequence>MSRRSDGSPRRQQQQHREQEQEEEQVSPQSTFQRLRQAFRSPRRDANGGSPSPSRRQGRRGSQEYHRTRDHRAATATGARSAKAAKAAKAGSSGRQESLVDRCARELLPPMGPLVPVTDDLSKPATTVAEKKRTFVDRIVHPSSTSAKEAHHASVEHLSQTRLHSLFLELLRSCGEEPLHLILPYVVFVTEHRPELVVTFSREVVEFLKAAFHGLVDITDEELRRDSEENLVSLVDTALPMLLSINSHGHTEAVVVVTLQNMDALMLRGEWFVVISKCIPSLSLQTLIDITRTILDYCHERTEGMCMCLVQLARLDYWDVRRRECFREVRAAVRNVSGSNKRLMHETMALMVDALHLEYTLRFVSPSAARFHASAAPASASASASSSSSSTSALAAALSSSLPRSRAATARSSRTSTGPSTAAGTAMGTTSPGSSSASSSTAPNRTPSQGGPAGARGGTGDDATADAAAVTALPGVSAVASVYGGSLGLAEDTTCYDPCTSLDRTATDAWFGAASDNEDGDAGDAHDGMTRERNGGGAGSGGDGDGDGSDNAGSVHWCMCAEVTAVLQSFTRAPERVRALLLQCLLMDPDFDADGDHVHARSSSSSTTTTTTAATAGGYSRGDVDRRGRCRGMLHPAQLDEKGWHALHALYEGTKDHLAHLGDAMYGFLYFALVQDLYLGGMDDFADFQERSKDITYAVCVPTHPHWRDNLDAFLRWPKKKATLRDKLRLLAHLSYSFPFMQTYFFKAACELLGPLSIASRLDDIRVALEFFTVTLHREALPTVGSIVCSLQDEFHSEYLDMLREAKKPKPGLSFMESKTETLRAYPHFLHKVQALLPAMMAYTPESPTANPAHDVLVAVIDAVLTTLKEISFISDKSPTLERHTEHKQLPPISEYLQHTLRIIQPAFKIVSMLSWTKKFCVYLQVSEVTSGSGPGARDAIDMHDMMDLDTFNDSLFCVTPRSTRAMSTRALSSASVHLPGSDHGGDGAGDGGGGMSSSGASTRDGRNTPQGHVAGNSNSSNTTTNAGSSVDGTGASASGTASAVQRHDKKTSAFGRQLITTVAALQSLTEAGTPVPLNKGRSASPRLKDADNDDDMFGSGALASSGNSGTGLGFGGGGGGGGGGGSSSTSIVMPGWSPSSSMPPSRAEPDLLSPLDVPSPSPSSSSTTPSQHAPYVSARAGSVANEAQARAYARAQGRASSRTRSRAGSVSQFGMGKQTPYRRFRHNSRVEAAAVKSNLYMAPSSGLGNGVIAELRAKIEKLIPELVKGLGRRVPFFILQWIVASLYTLMSCWRFQDFVSSAAIKKSIPAVIQCISRLGYSRDKYFPDVAVSACEPVLHDLFLFLGFMLNFNGPSNEYTKRLCENDIIAVHPHWTTATIMSLLHNYPDEMSGSISEVLHKFPYGQENPRRWLVKLELLLAVIAIPGILKILDKHKNIIRLSLVLNRLVEGCFAYLPLNDVTALSSAEEPVQTTGYANALAMRVLTLYFVKLTLKDRKKYRPELERAILQFHQAAKKKATTPAQQRMLDQRRGVLLDLLKRYANRTVDRHGGRELLDMPFPLAPRQFFQEQHGTKVAFFCRRGMLIAARVNPSALCLFEVFTPTLSEWFTLNLWPLLQVAHEASDASEPPFLRAPPRDATPVPADGDGGDSTSRDGVVARSLSSASSKTRAAAILRESKTRSGSMSSLFRNTFRRARSTEELERKKASSTKQQQQQTACSGDDGSGGTRGAVSPLGAAQGKHQHQQTKGKQPVPAIVTTPPPDDTLTSPSATAAGTVVASTSTSTTTATTLAALATSSVSASNGHVAAAVTATTTTTTITAATTTGTTTTTGANTPASPSSASPGKPGTAATTTSSSTATAYSAVHGSGDGEGGGASWHSMGLITNGPLPHDTRSVRPAAMPKELLQWEVDCLRQAALEGYDVSAILPHPLSKQLHEYLDIQRLVACEWYEEEQGSDGASANKGSSANSSSNTTRHNSLVPSSRNSVSGTSSGVCSRHGGDEEGERRATPTPMMLPPVDESANASTATTTTTTTDNTATSTKSNGLRSGDGVEDGGVGAEDPNTSVDTVVADDSKQVATIEPYPQSEVGETAFDSAMLMAMRAIFGLSTRRVRSPPPLATAFEQRAYFENIHDVSILFLPLVEGKPDFDDIVLDAGLITPSRYSAFLRALGECALVRQPPAPDLIIWQAELVQLNFHVHHPLVIESGPRKQHPILKTPICILYCDGDWEGLPDDVTRNNEPIPVMIIVQPLSVDAYRVWVEETDRRIQATLTPQKPTMVRNSGVANYIRKLVLKYSLAYNAQVAGRDGMWEQRWAALQTVNSRIAPAKE</sequence>
<feature type="compositionally biased region" description="Low complexity" evidence="1">
    <location>
        <begin position="405"/>
        <end position="450"/>
    </location>
</feature>
<dbReference type="Proteomes" id="UP000007799">
    <property type="component" value="Unassembled WGS sequence"/>
</dbReference>
<feature type="compositionally biased region" description="Low complexity" evidence="1">
    <location>
        <begin position="1764"/>
        <end position="1784"/>
    </location>
</feature>
<feature type="region of interest" description="Disordered" evidence="1">
    <location>
        <begin position="1"/>
        <end position="99"/>
    </location>
</feature>
<feature type="compositionally biased region" description="Low complexity" evidence="1">
    <location>
        <begin position="1709"/>
        <end position="1718"/>
    </location>
</feature>
<dbReference type="PANTHER" id="PTHR16021">
    <property type="entry name" value="MANSC DOMAIN CONTAINING PROTEIN 1"/>
    <property type="match status" value="1"/>
</dbReference>
<feature type="region of interest" description="Disordered" evidence="1">
    <location>
        <begin position="1627"/>
        <end position="1784"/>
    </location>
</feature>
<feature type="compositionally biased region" description="Gly residues" evidence="1">
    <location>
        <begin position="987"/>
        <end position="997"/>
    </location>
</feature>
<feature type="compositionally biased region" description="Basic and acidic residues" evidence="1">
    <location>
        <begin position="1998"/>
        <end position="2008"/>
    </location>
</feature>
<feature type="region of interest" description="Disordered" evidence="1">
    <location>
        <begin position="1073"/>
        <end position="1215"/>
    </location>
</feature>
<dbReference type="InterPro" id="IPR052660">
    <property type="entry name" value="Erythrocyte_Invasion_ImmMod"/>
</dbReference>
<dbReference type="KEGG" id="sre:PTSG_08357"/>
<feature type="region of interest" description="Disordered" evidence="1">
    <location>
        <begin position="597"/>
        <end position="620"/>
    </location>
</feature>
<dbReference type="PANTHER" id="PTHR16021:SF23">
    <property type="entry name" value="FI18411P1-RELATED"/>
    <property type="match status" value="1"/>
</dbReference>
<name>F2UJG4_SALR5</name>
<dbReference type="InParanoid" id="F2UJG4"/>
<feature type="compositionally biased region" description="Basic and acidic residues" evidence="1">
    <location>
        <begin position="61"/>
        <end position="73"/>
    </location>
</feature>
<feature type="compositionally biased region" description="Low complexity" evidence="1">
    <location>
        <begin position="1138"/>
        <end position="1171"/>
    </location>
</feature>
<feature type="compositionally biased region" description="Basic and acidic residues" evidence="1">
    <location>
        <begin position="1697"/>
        <end position="1706"/>
    </location>
</feature>
<feature type="compositionally biased region" description="Polar residues" evidence="1">
    <location>
        <begin position="1681"/>
        <end position="1690"/>
    </location>
</feature>
<dbReference type="RefSeq" id="XP_004990607.1">
    <property type="nucleotide sequence ID" value="XM_004990550.1"/>
</dbReference>
<proteinExistence type="predicted"/>
<feature type="compositionally biased region" description="Low complexity" evidence="1">
    <location>
        <begin position="602"/>
        <end position="616"/>
    </location>
</feature>
<feature type="region of interest" description="Disordered" evidence="1">
    <location>
        <begin position="513"/>
        <end position="548"/>
    </location>
</feature>
<gene>
    <name evidence="2" type="ORF">PTSG_08357</name>
</gene>
<feature type="compositionally biased region" description="Basic and acidic residues" evidence="1">
    <location>
        <begin position="1"/>
        <end position="19"/>
    </location>
</feature>
<feature type="compositionally biased region" description="Basic and acidic residues" evidence="1">
    <location>
        <begin position="523"/>
        <end position="534"/>
    </location>
</feature>
<feature type="compositionally biased region" description="Low complexity" evidence="1">
    <location>
        <begin position="1823"/>
        <end position="1864"/>
    </location>
</feature>
<feature type="region of interest" description="Disordered" evidence="1">
    <location>
        <begin position="405"/>
        <end position="462"/>
    </location>
</feature>
<dbReference type="EMBL" id="GL832977">
    <property type="protein sequence ID" value="EGD77263.1"/>
    <property type="molecule type" value="Genomic_DNA"/>
</dbReference>
<feature type="region of interest" description="Disordered" evidence="1">
    <location>
        <begin position="1823"/>
        <end position="1895"/>
    </location>
</feature>
<organism evidence="3">
    <name type="scientific">Salpingoeca rosetta (strain ATCC 50818 / BSB-021)</name>
    <dbReference type="NCBI Taxonomy" id="946362"/>
    <lineage>
        <taxon>Eukaryota</taxon>
        <taxon>Choanoflagellata</taxon>
        <taxon>Craspedida</taxon>
        <taxon>Salpingoecidae</taxon>
        <taxon>Salpingoeca</taxon>
    </lineage>
</organism>
<feature type="compositionally biased region" description="Gly residues" evidence="1">
    <location>
        <begin position="1109"/>
        <end position="1127"/>
    </location>
</feature>
<evidence type="ECO:0000313" key="2">
    <source>
        <dbReference type="EMBL" id="EGD77263.1"/>
    </source>
</evidence>
<accession>F2UJG4</accession>
<feature type="region of interest" description="Disordered" evidence="1">
    <location>
        <begin position="970"/>
        <end position="1050"/>
    </location>
</feature>
<protein>
    <submittedName>
        <fullName evidence="2">Uncharacterized protein</fullName>
    </submittedName>
</protein>
<feature type="region of interest" description="Disordered" evidence="1">
    <location>
        <begin position="1955"/>
        <end position="2066"/>
    </location>
</feature>
<feature type="compositionally biased region" description="Low complexity" evidence="1">
    <location>
        <begin position="74"/>
        <end position="95"/>
    </location>
</feature>
<evidence type="ECO:0000256" key="1">
    <source>
        <dbReference type="SAM" id="MobiDB-lite"/>
    </source>
</evidence>
<reference evidence="2" key="1">
    <citation type="submission" date="2009-08" db="EMBL/GenBank/DDBJ databases">
        <title>Annotation of Salpingoeca rosetta.</title>
        <authorList>
            <consortium name="The Broad Institute Genome Sequencing Platform"/>
            <person name="Russ C."/>
            <person name="Cuomo C."/>
            <person name="Burger G."/>
            <person name="Gray M.W."/>
            <person name="Holland P.W.H."/>
            <person name="King N."/>
            <person name="Lang F.B.F."/>
            <person name="Roger A.J."/>
            <person name="Ruiz-Trillo I."/>
            <person name="Young S.K."/>
            <person name="Zeng Q."/>
            <person name="Gargeya S."/>
            <person name="Alvarado L."/>
            <person name="Berlin A."/>
            <person name="Chapman S.B."/>
            <person name="Chen Z."/>
            <person name="Freedman E."/>
            <person name="Gellesch M."/>
            <person name="Goldberg J."/>
            <person name="Griggs A."/>
            <person name="Gujja S."/>
            <person name="Heilman E."/>
            <person name="Heiman D."/>
            <person name="Howarth C."/>
            <person name="Mehta T."/>
            <person name="Neiman D."/>
            <person name="Pearson M."/>
            <person name="Roberts A."/>
            <person name="Saif S."/>
            <person name="Shea T."/>
            <person name="Shenoy N."/>
            <person name="Sisk P."/>
            <person name="Stolte C."/>
            <person name="Sykes S."/>
            <person name="White J."/>
            <person name="Yandava C."/>
            <person name="Haas B."/>
            <person name="Nusbaum C."/>
            <person name="Birren B."/>
        </authorList>
    </citation>
    <scope>NUCLEOTIDE SEQUENCE [LARGE SCALE GENOMIC DNA]</scope>
    <source>
        <strain evidence="2">ATCC 50818</strain>
    </source>
</reference>
<feature type="compositionally biased region" description="Low complexity" evidence="1">
    <location>
        <begin position="1099"/>
        <end position="1108"/>
    </location>
</feature>
<evidence type="ECO:0000313" key="3">
    <source>
        <dbReference type="Proteomes" id="UP000007799"/>
    </source>
</evidence>
<feature type="compositionally biased region" description="Low complexity" evidence="1">
    <location>
        <begin position="1982"/>
        <end position="1994"/>
    </location>
</feature>
<keyword evidence="3" id="KW-1185">Reference proteome</keyword>
<feature type="compositionally biased region" description="Low complexity" evidence="1">
    <location>
        <begin position="1188"/>
        <end position="1212"/>
    </location>
</feature>
<feature type="compositionally biased region" description="Gly residues" evidence="1">
    <location>
        <begin position="451"/>
        <end position="460"/>
    </location>
</feature>
<dbReference type="GeneID" id="16071166"/>